<name>A0ABY9LHQ0_9STRE</name>
<dbReference type="InterPro" id="IPR044911">
    <property type="entry name" value="V-type_ATPase_csu/dsu_dom_3"/>
</dbReference>
<dbReference type="InterPro" id="IPR050873">
    <property type="entry name" value="V-ATPase_V0D/AC39_subunit"/>
</dbReference>
<dbReference type="Gene3D" id="1.10.132.50">
    <property type="entry name" value="ATP synthase (C/AC39) subunit, domain 3"/>
    <property type="match status" value="1"/>
</dbReference>
<dbReference type="RefSeq" id="WP_018365781.1">
    <property type="nucleotide sequence ID" value="NZ_CP104407.1"/>
</dbReference>
<reference evidence="5" key="1">
    <citation type="submission" date="2022-10" db="EMBL/GenBank/DDBJ databases">
        <title>Streptococcus didelphis as causative of fatal infections in opossums (Didelphis albiventris).</title>
        <authorList>
            <person name="Breyer G.M."/>
            <person name="Da Silva M.E.R.J."/>
            <person name="Siqueira F.M."/>
        </authorList>
    </citation>
    <scope>NUCLEOTIDE SEQUENCE [LARGE SCALE GENOMIC DNA]</scope>
    <source>
        <strain evidence="5">LBVP101/21</strain>
    </source>
</reference>
<accession>A0ABY9LHQ0</accession>
<dbReference type="Proteomes" id="UP001238096">
    <property type="component" value="Chromosome"/>
</dbReference>
<keyword evidence="2" id="KW-0813">Transport</keyword>
<evidence type="ECO:0000313" key="4">
    <source>
        <dbReference type="EMBL" id="WMB28385.1"/>
    </source>
</evidence>
<dbReference type="PANTHER" id="PTHR38682">
    <property type="entry name" value="V-TYPE ATP SYNTHASE SUBUNIT C"/>
    <property type="match status" value="1"/>
</dbReference>
<evidence type="ECO:0000256" key="2">
    <source>
        <dbReference type="ARBA" id="ARBA00022448"/>
    </source>
</evidence>
<dbReference type="PANTHER" id="PTHR38682:SF1">
    <property type="entry name" value="V-TYPE ATP SYNTHASE SUBUNIT C"/>
    <property type="match status" value="1"/>
</dbReference>
<dbReference type="InterPro" id="IPR035067">
    <property type="entry name" value="V-type_ATPase_csu/dsu"/>
</dbReference>
<gene>
    <name evidence="4" type="ORF">N1496_01815</name>
</gene>
<keyword evidence="3" id="KW-0406">Ion transport</keyword>
<dbReference type="InterPro" id="IPR036079">
    <property type="entry name" value="ATPase_csu/dsu_sf"/>
</dbReference>
<comment type="similarity">
    <text evidence="1">Belongs to the V-ATPase V0D/AC39 subunit family.</text>
</comment>
<evidence type="ECO:0000256" key="1">
    <source>
        <dbReference type="ARBA" id="ARBA00006709"/>
    </source>
</evidence>
<protein>
    <submittedName>
        <fullName evidence="4">V-type ATPase subunit</fullName>
    </submittedName>
</protein>
<organism evidence="4 5">
    <name type="scientific">Streptococcus didelphis</name>
    <dbReference type="NCBI Taxonomy" id="102886"/>
    <lineage>
        <taxon>Bacteria</taxon>
        <taxon>Bacillati</taxon>
        <taxon>Bacillota</taxon>
        <taxon>Bacilli</taxon>
        <taxon>Lactobacillales</taxon>
        <taxon>Streptococcaceae</taxon>
        <taxon>Streptococcus</taxon>
    </lineage>
</organism>
<dbReference type="InterPro" id="IPR002843">
    <property type="entry name" value="ATPase_V0-cplx_csu/dsu"/>
</dbReference>
<proteinExistence type="inferred from homology"/>
<evidence type="ECO:0000313" key="5">
    <source>
        <dbReference type="Proteomes" id="UP001238096"/>
    </source>
</evidence>
<dbReference type="SUPFAM" id="SSF103486">
    <property type="entry name" value="V-type ATP synthase subunit C"/>
    <property type="match status" value="1"/>
</dbReference>
<keyword evidence="5" id="KW-1185">Reference proteome</keyword>
<sequence>MDFSQFSQINTSISIKEKEFISPQQFEKILKADDKAFLTHLLQTSPYHLTIEDIEDLDKLEACLMNHLVKVYAWAFEESPSPEIVDLFSLRYTYHNLKVLLKMRATKKDLQSLLIPIGRANLATLENFVTSLKSDNLPEILVSEIQEIWEEYHYYQDIRVIEIGADLAYFKHLKAIAKDLDDPTFEKAVSMIIDLYNFITIKRAHAMQKSQGFIKQLIYEDAVFSGHQFGIREVEADLKNWFNSIRTDEFGFETIPFSDKIDQATITIVELEYVRDYLIFQLFDKARYTVEGPYPLARFLLGKEFEVQNLRLILSALANQLPRNLIKERMRPIYGQ</sequence>
<dbReference type="EMBL" id="CP110509">
    <property type="protein sequence ID" value="WMB28385.1"/>
    <property type="molecule type" value="Genomic_DNA"/>
</dbReference>
<dbReference type="Pfam" id="PF01992">
    <property type="entry name" value="vATP-synt_AC39"/>
    <property type="match status" value="1"/>
</dbReference>
<dbReference type="Gene3D" id="1.20.1690.10">
    <property type="entry name" value="V-type ATP synthase subunit C domain"/>
    <property type="match status" value="2"/>
</dbReference>
<evidence type="ECO:0000256" key="3">
    <source>
        <dbReference type="ARBA" id="ARBA00023065"/>
    </source>
</evidence>